<sequence length="273" mass="31661">MTKKLLIAISVITSITTFSQKKENTYPKAEFTLENGSKMSALFVAYTYPNGSYPSFFDKDDIYSFEYKTSSEAKTEKIGAKEVKAMKIYDENGNFVNGVERLDLKAINSNGELVDKRKRSFQPLLYDGKIQIFGSNMFMCQGNLKAACTYVYSMFYIRNSKDDFAIMPVDYDRINLFNFGSAEEKMIGAFRVVGKNCENFNQYLSFLEKKLEDKEFRKKFREEYKKVRTDSFEEAKSSGKKGNFQNILGDNMLRYYLDFYSGIVKEYEKSCPH</sequence>
<dbReference type="AlphaFoldDB" id="A0A1N6END8"/>
<accession>A0A1N6END8</accession>
<proteinExistence type="predicted"/>
<gene>
    <name evidence="1" type="ORF">SAMN05421769_0535</name>
</gene>
<dbReference type="EMBL" id="FSRQ01000001">
    <property type="protein sequence ID" value="SIN84461.1"/>
    <property type="molecule type" value="Genomic_DNA"/>
</dbReference>
<reference evidence="2" key="1">
    <citation type="submission" date="2016-12" db="EMBL/GenBank/DDBJ databases">
        <authorList>
            <person name="Varghese N."/>
            <person name="Submissions S."/>
        </authorList>
    </citation>
    <scope>NUCLEOTIDE SEQUENCE [LARGE SCALE GENOMIC DNA]</scope>
    <source>
        <strain evidence="2">DSM 16779</strain>
    </source>
</reference>
<protein>
    <submittedName>
        <fullName evidence="1">Uncharacterized protein</fullName>
    </submittedName>
</protein>
<dbReference type="RefSeq" id="WP_074228516.1">
    <property type="nucleotide sequence ID" value="NZ_FSRQ01000001.1"/>
</dbReference>
<name>A0A1N6END8_9FLAO</name>
<evidence type="ECO:0000313" key="1">
    <source>
        <dbReference type="EMBL" id="SIN84461.1"/>
    </source>
</evidence>
<dbReference type="OrthoDB" id="1366264at2"/>
<dbReference type="Proteomes" id="UP000184782">
    <property type="component" value="Unassembled WGS sequence"/>
</dbReference>
<keyword evidence="2" id="KW-1185">Reference proteome</keyword>
<organism evidence="1 2">
    <name type="scientific">Chryseobacterium scophthalmum</name>
    <dbReference type="NCBI Taxonomy" id="59733"/>
    <lineage>
        <taxon>Bacteria</taxon>
        <taxon>Pseudomonadati</taxon>
        <taxon>Bacteroidota</taxon>
        <taxon>Flavobacteriia</taxon>
        <taxon>Flavobacteriales</taxon>
        <taxon>Weeksellaceae</taxon>
        <taxon>Chryseobacterium group</taxon>
        <taxon>Chryseobacterium</taxon>
    </lineage>
</organism>
<evidence type="ECO:0000313" key="2">
    <source>
        <dbReference type="Proteomes" id="UP000184782"/>
    </source>
</evidence>